<feature type="region of interest" description="Disordered" evidence="1">
    <location>
        <begin position="50"/>
        <end position="91"/>
    </location>
</feature>
<evidence type="ECO:0000313" key="3">
    <source>
        <dbReference type="Proteomes" id="UP001488805"/>
    </source>
</evidence>
<comment type="caution">
    <text evidence="2">The sequence shown here is derived from an EMBL/GenBank/DDBJ whole genome shotgun (WGS) entry which is preliminary data.</text>
</comment>
<organism evidence="2 3">
    <name type="scientific">Zoarces viviparus</name>
    <name type="common">Viviparous eelpout</name>
    <name type="synonym">Blennius viviparus</name>
    <dbReference type="NCBI Taxonomy" id="48416"/>
    <lineage>
        <taxon>Eukaryota</taxon>
        <taxon>Metazoa</taxon>
        <taxon>Chordata</taxon>
        <taxon>Craniata</taxon>
        <taxon>Vertebrata</taxon>
        <taxon>Euteleostomi</taxon>
        <taxon>Actinopterygii</taxon>
        <taxon>Neopterygii</taxon>
        <taxon>Teleostei</taxon>
        <taxon>Neoteleostei</taxon>
        <taxon>Acanthomorphata</taxon>
        <taxon>Eupercaria</taxon>
        <taxon>Perciformes</taxon>
        <taxon>Cottioidei</taxon>
        <taxon>Zoarcales</taxon>
        <taxon>Zoarcidae</taxon>
        <taxon>Zoarcinae</taxon>
        <taxon>Zoarces</taxon>
    </lineage>
</organism>
<feature type="compositionally biased region" description="Gly residues" evidence="1">
    <location>
        <begin position="65"/>
        <end position="75"/>
    </location>
</feature>
<feature type="compositionally biased region" description="Basic and acidic residues" evidence="1">
    <location>
        <begin position="82"/>
        <end position="91"/>
    </location>
</feature>
<dbReference type="AlphaFoldDB" id="A0AAW1F0I5"/>
<proteinExistence type="predicted"/>
<sequence>MPPFEARRHHSSTVASTKPPAYIMDWPLILEAIIYLSHIGCQMDVCPEKKKELKRSKSGRKDLRGGGGGGGGGFSRGYRKLHGPDGKTRQSKREIRWLLMSVRSTERSFKCCNYLGGTGLFPLEDLLADR</sequence>
<evidence type="ECO:0000256" key="1">
    <source>
        <dbReference type="SAM" id="MobiDB-lite"/>
    </source>
</evidence>
<dbReference type="Proteomes" id="UP001488805">
    <property type="component" value="Unassembled WGS sequence"/>
</dbReference>
<accession>A0AAW1F0I5</accession>
<gene>
    <name evidence="2" type="ORF">VZT92_014580</name>
</gene>
<keyword evidence="3" id="KW-1185">Reference proteome</keyword>
<dbReference type="EMBL" id="JBCEZU010000112">
    <property type="protein sequence ID" value="KAK9528086.1"/>
    <property type="molecule type" value="Genomic_DNA"/>
</dbReference>
<evidence type="ECO:0000313" key="2">
    <source>
        <dbReference type="EMBL" id="KAK9528086.1"/>
    </source>
</evidence>
<reference evidence="2 3" key="1">
    <citation type="journal article" date="2024" name="Genome Biol. Evol.">
        <title>Chromosome-level genome assembly of the viviparous eelpout Zoarces viviparus.</title>
        <authorList>
            <person name="Fuhrmann N."/>
            <person name="Brasseur M.V."/>
            <person name="Bakowski C.E."/>
            <person name="Podsiadlowski L."/>
            <person name="Prost S."/>
            <person name="Krehenwinkel H."/>
            <person name="Mayer C."/>
        </authorList>
    </citation>
    <scope>NUCLEOTIDE SEQUENCE [LARGE SCALE GENOMIC DNA]</scope>
    <source>
        <strain evidence="2">NO-MEL_2022_Ind0_liver</strain>
    </source>
</reference>
<name>A0AAW1F0I5_ZOAVI</name>
<protein>
    <submittedName>
        <fullName evidence="2">Uncharacterized protein</fullName>
    </submittedName>
</protein>